<sequence>IARTRVSERVRRLIAEARAERAERRRRVTAMIAAQDALEGEELMSGPSTSRTTVSTAATAKKKTTPRKRKTTRRKTTRRKTRKRKTKKKTAGKKTKTRRKRKTKGKGKSKLKRKTKKPASSPSLARTAIFRAVTSVKGRIADKLGLSKPPPGRSLPMQKSATRQEGMARSSIDHGAATFSILGSKDELYLFADQEGEERQPVNRPAIPAETLLSRS</sequence>
<dbReference type="InterPro" id="IPR047157">
    <property type="entry name" value="PHRF1/Atg35"/>
</dbReference>
<feature type="region of interest" description="Disordered" evidence="1">
    <location>
        <begin position="36"/>
        <end position="126"/>
    </location>
</feature>
<feature type="region of interest" description="Disordered" evidence="1">
    <location>
        <begin position="138"/>
        <end position="171"/>
    </location>
</feature>
<proteinExistence type="predicted"/>
<dbReference type="EMBL" id="HACG01001150">
    <property type="protein sequence ID" value="CEK48015.1"/>
    <property type="molecule type" value="Transcribed_RNA"/>
</dbReference>
<reference evidence="2" key="1">
    <citation type="submission" date="2014-12" db="EMBL/GenBank/DDBJ databases">
        <title>Insight into the proteome of Arion vulgaris.</title>
        <authorList>
            <person name="Aradska J."/>
            <person name="Bulat T."/>
            <person name="Smidak R."/>
            <person name="Sarate P."/>
            <person name="Gangsoo J."/>
            <person name="Sialana F."/>
            <person name="Bilban M."/>
            <person name="Lubec G."/>
        </authorList>
    </citation>
    <scope>NUCLEOTIDE SEQUENCE</scope>
    <source>
        <tissue evidence="2">Skin</tissue>
    </source>
</reference>
<dbReference type="AlphaFoldDB" id="A0A0B6XXM2"/>
<feature type="non-terminal residue" evidence="2">
    <location>
        <position position="216"/>
    </location>
</feature>
<feature type="non-terminal residue" evidence="2">
    <location>
        <position position="1"/>
    </location>
</feature>
<dbReference type="PANTHER" id="PTHR12618">
    <property type="entry name" value="PHD AND RING FINGER DOMAIN-CONTAINING PROTEIN 1"/>
    <property type="match status" value="1"/>
</dbReference>
<name>A0A0B6XXM2_9EUPU</name>
<accession>A0A0B6XXM2</accession>
<protein>
    <submittedName>
        <fullName evidence="2">Uncharacterized protein</fullName>
    </submittedName>
</protein>
<feature type="region of interest" description="Disordered" evidence="1">
    <location>
        <begin position="195"/>
        <end position="216"/>
    </location>
</feature>
<gene>
    <name evidence="2" type="primary">ORF2899</name>
</gene>
<dbReference type="PANTHER" id="PTHR12618:SF20">
    <property type="entry name" value="PHD AND RING FINGER DOMAIN-CONTAINING PROTEIN 1"/>
    <property type="match status" value="1"/>
</dbReference>
<evidence type="ECO:0000313" key="2">
    <source>
        <dbReference type="EMBL" id="CEK48015.1"/>
    </source>
</evidence>
<feature type="compositionally biased region" description="Low complexity" evidence="1">
    <location>
        <begin position="48"/>
        <end position="59"/>
    </location>
</feature>
<evidence type="ECO:0000256" key="1">
    <source>
        <dbReference type="SAM" id="MobiDB-lite"/>
    </source>
</evidence>
<organism evidence="2">
    <name type="scientific">Arion vulgaris</name>
    <dbReference type="NCBI Taxonomy" id="1028688"/>
    <lineage>
        <taxon>Eukaryota</taxon>
        <taxon>Metazoa</taxon>
        <taxon>Spiralia</taxon>
        <taxon>Lophotrochozoa</taxon>
        <taxon>Mollusca</taxon>
        <taxon>Gastropoda</taxon>
        <taxon>Heterobranchia</taxon>
        <taxon>Euthyneura</taxon>
        <taxon>Panpulmonata</taxon>
        <taxon>Eupulmonata</taxon>
        <taxon>Stylommatophora</taxon>
        <taxon>Helicina</taxon>
        <taxon>Arionoidea</taxon>
        <taxon>Arionidae</taxon>
        <taxon>Arion</taxon>
    </lineage>
</organism>
<feature type="compositionally biased region" description="Basic residues" evidence="1">
    <location>
        <begin position="60"/>
        <end position="117"/>
    </location>
</feature>